<dbReference type="Pfam" id="PF00675">
    <property type="entry name" value="Peptidase_M16"/>
    <property type="match status" value="1"/>
</dbReference>
<evidence type="ECO:0000259" key="2">
    <source>
        <dbReference type="Pfam" id="PF05193"/>
    </source>
</evidence>
<dbReference type="InterPro" id="IPR007863">
    <property type="entry name" value="Peptidase_M16_C"/>
</dbReference>
<sequence>MLDRLVCPMKNPWKTPKTVVSSPNAWQRFVLVATLVMAIVVFSNLSLAPAIARDLGAQPKTHDQLTFPPLPEINLPDYERYTLPNGLVVYLMPDRRLPLVSGSVVMRAGARWEPADQVGLAQLTGATMRLGGTEQYSPAQLNNLLEQKAAAIETSIGTASGSASFSSLGKDFDLVFDLFAQVLQTPAFDEAQIALAKNQLRGGIARRNDDPGDIASREFSKMLYGSTSPYARTVEYQTLANIDRQDIVDFHQRYVRPDQMILGIVGDFDGETIKQTIAEKFGNWQVPGTAPQLTPPSASQVNDSEVFLVNLPHVTQSNVLLGQIGGMVDSPDYAALSVMNGVLGGFAGRLFNNIRSTQGLAYSVSGSWQARYDYPGYFLAGGPTRTETTVQFLQSLLQEFEKLRITEVSPEELAYAKDSILNSFVFNFERPGQTLSRLMTYEYYGYPEDFIFTYQQAVMDTTVADVQRVAAKYLRPEQMIAVIVGQGDRLKDELEALDRRVEMLEIAIPEANS</sequence>
<feature type="domain" description="Peptidase M16 N-terminal" evidence="1">
    <location>
        <begin position="102"/>
        <end position="213"/>
    </location>
</feature>
<protein>
    <submittedName>
        <fullName evidence="3">Insulinase family protein</fullName>
    </submittedName>
</protein>
<dbReference type="SUPFAM" id="SSF63411">
    <property type="entry name" value="LuxS/MPP-like metallohydrolase"/>
    <property type="match status" value="2"/>
</dbReference>
<evidence type="ECO:0000313" key="3">
    <source>
        <dbReference type="EMBL" id="MBE9254300.1"/>
    </source>
</evidence>
<name>A0ABR9VSG4_9SYNC</name>
<organism evidence="3 4">
    <name type="scientific">Synechocystis salina LEGE 00031</name>
    <dbReference type="NCBI Taxonomy" id="1828736"/>
    <lineage>
        <taxon>Bacteria</taxon>
        <taxon>Bacillati</taxon>
        <taxon>Cyanobacteriota</taxon>
        <taxon>Cyanophyceae</taxon>
        <taxon>Synechococcales</taxon>
        <taxon>Merismopediaceae</taxon>
        <taxon>Synechocystis</taxon>
    </lineage>
</organism>
<proteinExistence type="predicted"/>
<dbReference type="InterPro" id="IPR011765">
    <property type="entry name" value="Pept_M16_N"/>
</dbReference>
<dbReference type="Pfam" id="PF05193">
    <property type="entry name" value="Peptidase_M16_C"/>
    <property type="match status" value="1"/>
</dbReference>
<gene>
    <name evidence="3" type="ORF">IQ217_10690</name>
</gene>
<dbReference type="PANTHER" id="PTHR11851:SF225">
    <property type="entry name" value="NON-PEPTIDASE HOMOLOG YMXG"/>
    <property type="match status" value="1"/>
</dbReference>
<dbReference type="InterPro" id="IPR011249">
    <property type="entry name" value="Metalloenz_LuxS/M16"/>
</dbReference>
<dbReference type="InterPro" id="IPR050361">
    <property type="entry name" value="MPP/UQCRC_Complex"/>
</dbReference>
<dbReference type="PANTHER" id="PTHR11851">
    <property type="entry name" value="METALLOPROTEASE"/>
    <property type="match status" value="1"/>
</dbReference>
<evidence type="ECO:0000313" key="4">
    <source>
        <dbReference type="Proteomes" id="UP000658720"/>
    </source>
</evidence>
<reference evidence="3 4" key="1">
    <citation type="submission" date="2020-10" db="EMBL/GenBank/DDBJ databases">
        <authorList>
            <person name="Castelo-Branco R."/>
            <person name="Eusebio N."/>
            <person name="Adriana R."/>
            <person name="Vieira A."/>
            <person name="Brugerolle De Fraissinette N."/>
            <person name="Rezende De Castro R."/>
            <person name="Schneider M.P."/>
            <person name="Vasconcelos V."/>
            <person name="Leao P.N."/>
        </authorList>
    </citation>
    <scope>NUCLEOTIDE SEQUENCE [LARGE SCALE GENOMIC DNA]</scope>
    <source>
        <strain evidence="3 4">LEGE 00031</strain>
    </source>
</reference>
<accession>A0ABR9VSG4</accession>
<comment type="caution">
    <text evidence="3">The sequence shown here is derived from an EMBL/GenBank/DDBJ whole genome shotgun (WGS) entry which is preliminary data.</text>
</comment>
<dbReference type="EMBL" id="JADEVV010000027">
    <property type="protein sequence ID" value="MBE9254300.1"/>
    <property type="molecule type" value="Genomic_DNA"/>
</dbReference>
<feature type="domain" description="Peptidase M16 C-terminal" evidence="2">
    <location>
        <begin position="241"/>
        <end position="418"/>
    </location>
</feature>
<dbReference type="Gene3D" id="3.30.830.10">
    <property type="entry name" value="Metalloenzyme, LuxS/M16 peptidase-like"/>
    <property type="match status" value="2"/>
</dbReference>
<evidence type="ECO:0000259" key="1">
    <source>
        <dbReference type="Pfam" id="PF00675"/>
    </source>
</evidence>
<dbReference type="Proteomes" id="UP000658720">
    <property type="component" value="Unassembled WGS sequence"/>
</dbReference>
<keyword evidence="4" id="KW-1185">Reference proteome</keyword>